<feature type="domain" description="MASE1" evidence="8">
    <location>
        <begin position="60"/>
        <end position="331"/>
    </location>
</feature>
<feature type="transmembrane region" description="Helical" evidence="7">
    <location>
        <begin position="233"/>
        <end position="251"/>
    </location>
</feature>
<evidence type="ECO:0000256" key="4">
    <source>
        <dbReference type="ARBA" id="ARBA00022989"/>
    </source>
</evidence>
<keyword evidence="3 7" id="KW-0812">Transmembrane</keyword>
<dbReference type="EMBL" id="JAFFZM010000015">
    <property type="protein sequence ID" value="MBO8201338.1"/>
    <property type="molecule type" value="Genomic_DNA"/>
</dbReference>
<evidence type="ECO:0000259" key="8">
    <source>
        <dbReference type="Pfam" id="PF05231"/>
    </source>
</evidence>
<evidence type="ECO:0000256" key="6">
    <source>
        <dbReference type="SAM" id="MobiDB-lite"/>
    </source>
</evidence>
<feature type="transmembrane region" description="Helical" evidence="7">
    <location>
        <begin position="200"/>
        <end position="221"/>
    </location>
</feature>
<feature type="compositionally biased region" description="Basic residues" evidence="6">
    <location>
        <begin position="1"/>
        <end position="14"/>
    </location>
</feature>
<comment type="caution">
    <text evidence="9">The sequence shown here is derived from an EMBL/GenBank/DDBJ whole genome shotgun (WGS) entry which is preliminary data.</text>
</comment>
<feature type="transmembrane region" description="Helical" evidence="7">
    <location>
        <begin position="133"/>
        <end position="151"/>
    </location>
</feature>
<feature type="transmembrane region" description="Helical" evidence="7">
    <location>
        <begin position="52"/>
        <end position="70"/>
    </location>
</feature>
<dbReference type="Pfam" id="PF05231">
    <property type="entry name" value="MASE1"/>
    <property type="match status" value="1"/>
</dbReference>
<accession>A0ABS3Y1C5</accession>
<feature type="transmembrane region" description="Helical" evidence="7">
    <location>
        <begin position="163"/>
        <end position="188"/>
    </location>
</feature>
<comment type="subcellular location">
    <subcellularLocation>
        <location evidence="1">Cell membrane</location>
        <topology evidence="1">Multi-pass membrane protein</topology>
    </subcellularLocation>
</comment>
<evidence type="ECO:0000256" key="1">
    <source>
        <dbReference type="ARBA" id="ARBA00004651"/>
    </source>
</evidence>
<keyword evidence="2" id="KW-1003">Cell membrane</keyword>
<keyword evidence="5 7" id="KW-0472">Membrane</keyword>
<dbReference type="InterPro" id="IPR007895">
    <property type="entry name" value="MASE1"/>
</dbReference>
<sequence length="374" mass="39570">MKGRRRVRRPVRRRALSDEQVAPSETTPNRTPGPSSAPDAAQRWPGGIRGRLFAAYLLRLVVLALCYYAGGRLGLLWKVAVEGAIVTPFWPPTGIAVAGLLFFGLRVWPGVALGALLVLLTMGPLSWTALGSVAGSTLGPLLACVLLRRVGFREQVDRLRDGVSLVFLGAFLGMAVSATAGCLMLVAGNNIRLPEFWPVWSAWWAGDAVGVLVVTPLLLSLPKLGRPRSWLQATEAVGLGAATVAVAVVVTRAPIDLLFLVFPLLVWAALRFRLVGSAVSTTILAIAATGAATDRTGVFARQDLITDMVTLQALNGSAALTTLLLAAVTAEKHNTHRRIAAACDDLAEMVEVLAPQGRGPRSFPAGGRTGQRQG</sequence>
<feature type="compositionally biased region" description="Polar residues" evidence="6">
    <location>
        <begin position="23"/>
        <end position="34"/>
    </location>
</feature>
<feature type="transmembrane region" description="Helical" evidence="7">
    <location>
        <begin position="257"/>
        <end position="274"/>
    </location>
</feature>
<feature type="transmembrane region" description="Helical" evidence="7">
    <location>
        <begin position="76"/>
        <end position="103"/>
    </location>
</feature>
<name>A0ABS3Y1C5_9ACTN</name>
<gene>
    <name evidence="9" type="ORF">JW613_24020</name>
</gene>
<feature type="region of interest" description="Disordered" evidence="6">
    <location>
        <begin position="1"/>
        <end position="42"/>
    </location>
</feature>
<evidence type="ECO:0000313" key="9">
    <source>
        <dbReference type="EMBL" id="MBO8201338.1"/>
    </source>
</evidence>
<evidence type="ECO:0000256" key="3">
    <source>
        <dbReference type="ARBA" id="ARBA00022692"/>
    </source>
</evidence>
<evidence type="ECO:0000256" key="2">
    <source>
        <dbReference type="ARBA" id="ARBA00022475"/>
    </source>
</evidence>
<organism evidence="9 10">
    <name type="scientific">Streptomyces smyrnaeus</name>
    <dbReference type="NCBI Taxonomy" id="1387713"/>
    <lineage>
        <taxon>Bacteria</taxon>
        <taxon>Bacillati</taxon>
        <taxon>Actinomycetota</taxon>
        <taxon>Actinomycetes</taxon>
        <taxon>Kitasatosporales</taxon>
        <taxon>Streptomycetaceae</taxon>
        <taxon>Streptomyces</taxon>
    </lineage>
</organism>
<feature type="transmembrane region" description="Helical" evidence="7">
    <location>
        <begin position="110"/>
        <end position="127"/>
    </location>
</feature>
<evidence type="ECO:0000256" key="7">
    <source>
        <dbReference type="SAM" id="Phobius"/>
    </source>
</evidence>
<evidence type="ECO:0000313" key="10">
    <source>
        <dbReference type="Proteomes" id="UP000721954"/>
    </source>
</evidence>
<protein>
    <submittedName>
        <fullName evidence="9">MASE1 domain-containing protein</fullName>
    </submittedName>
</protein>
<proteinExistence type="predicted"/>
<reference evidence="9 10" key="1">
    <citation type="submission" date="2021-02" db="EMBL/GenBank/DDBJ databases">
        <title>Streptomyces spirodelae sp. nov., isolated from duckweed.</title>
        <authorList>
            <person name="Saimee Y."/>
            <person name="Duangmal K."/>
        </authorList>
    </citation>
    <scope>NUCLEOTIDE SEQUENCE [LARGE SCALE GENOMIC DNA]</scope>
    <source>
        <strain evidence="9 10">DSM 42105</strain>
    </source>
</reference>
<keyword evidence="10" id="KW-1185">Reference proteome</keyword>
<keyword evidence="4 7" id="KW-1133">Transmembrane helix</keyword>
<dbReference type="Proteomes" id="UP000721954">
    <property type="component" value="Unassembled WGS sequence"/>
</dbReference>
<evidence type="ECO:0000256" key="5">
    <source>
        <dbReference type="ARBA" id="ARBA00023136"/>
    </source>
</evidence>